<organism evidence="1 2">
    <name type="scientific">Dendroctonus ponderosae</name>
    <name type="common">Mountain pine beetle</name>
    <dbReference type="NCBI Taxonomy" id="77166"/>
    <lineage>
        <taxon>Eukaryota</taxon>
        <taxon>Metazoa</taxon>
        <taxon>Ecdysozoa</taxon>
        <taxon>Arthropoda</taxon>
        <taxon>Hexapoda</taxon>
        <taxon>Insecta</taxon>
        <taxon>Pterygota</taxon>
        <taxon>Neoptera</taxon>
        <taxon>Endopterygota</taxon>
        <taxon>Coleoptera</taxon>
        <taxon>Polyphaga</taxon>
        <taxon>Cucujiformia</taxon>
        <taxon>Curculionidae</taxon>
        <taxon>Scolytinae</taxon>
        <taxon>Dendroctonus</taxon>
    </lineage>
</organism>
<dbReference type="Proteomes" id="UP000030742">
    <property type="component" value="Unassembled WGS sequence"/>
</dbReference>
<evidence type="ECO:0000313" key="2">
    <source>
        <dbReference type="Proteomes" id="UP000030742"/>
    </source>
</evidence>
<dbReference type="OrthoDB" id="823504at2759"/>
<reference evidence="1 2" key="1">
    <citation type="journal article" date="2013" name="Genome Biol.">
        <title>Draft genome of the mountain pine beetle, Dendroctonus ponderosae Hopkins, a major forest pest.</title>
        <authorList>
            <person name="Keeling C.I."/>
            <person name="Yuen M.M."/>
            <person name="Liao N.Y."/>
            <person name="Docking T.R."/>
            <person name="Chan S.K."/>
            <person name="Taylor G.A."/>
            <person name="Palmquist D.L."/>
            <person name="Jackman S.D."/>
            <person name="Nguyen A."/>
            <person name="Li M."/>
            <person name="Henderson H."/>
            <person name="Janes J.K."/>
            <person name="Zhao Y."/>
            <person name="Pandoh P."/>
            <person name="Moore R."/>
            <person name="Sperling F.A."/>
            <person name="Huber D.P."/>
            <person name="Birol I."/>
            <person name="Jones S.J."/>
            <person name="Bohlmann J."/>
        </authorList>
    </citation>
    <scope>NUCLEOTIDE SEQUENCE</scope>
</reference>
<accession>U4U654</accession>
<dbReference type="EMBL" id="KB632075">
    <property type="protein sequence ID" value="ERL88557.1"/>
    <property type="molecule type" value="Genomic_DNA"/>
</dbReference>
<gene>
    <name evidence="1" type="ORF">D910_05942</name>
</gene>
<protein>
    <submittedName>
        <fullName evidence="1">Uncharacterized protein</fullName>
    </submittedName>
</protein>
<sequence>MPSIDFNAWKESAQGQGGCIIRGRHVQIGESTFPSPCTSCICTAEGGGVMTTPLKTEYLLHDPL</sequence>
<name>U4U654_DENPD</name>
<dbReference type="AlphaFoldDB" id="U4U654"/>
<evidence type="ECO:0000313" key="1">
    <source>
        <dbReference type="EMBL" id="ERL88557.1"/>
    </source>
</evidence>
<proteinExistence type="predicted"/>
<dbReference type="SUPFAM" id="SSF57603">
    <property type="entry name" value="FnI-like domain"/>
    <property type="match status" value="1"/>
</dbReference>